<dbReference type="InterPro" id="IPR022596">
    <property type="entry name" value="GPR1/2/3_C"/>
</dbReference>
<evidence type="ECO:0000256" key="2">
    <source>
        <dbReference type="ARBA" id="ARBA00022692"/>
    </source>
</evidence>
<evidence type="ECO:0000313" key="9">
    <source>
        <dbReference type="Proteomes" id="UP000053095"/>
    </source>
</evidence>
<name>A0A0B8MYN6_TALPI</name>
<feature type="transmembrane region" description="Helical" evidence="6">
    <location>
        <begin position="266"/>
        <end position="286"/>
    </location>
</feature>
<dbReference type="PANTHER" id="PTHR23112:SF37">
    <property type="entry name" value="G PROTEIN-COUPLED RECEPTOR GPR1"/>
    <property type="match status" value="1"/>
</dbReference>
<evidence type="ECO:0000259" key="7">
    <source>
        <dbReference type="PROSITE" id="PS50262"/>
    </source>
</evidence>
<feature type="compositionally biased region" description="Basic and acidic residues" evidence="5">
    <location>
        <begin position="443"/>
        <end position="458"/>
    </location>
</feature>
<dbReference type="GO" id="GO:0005886">
    <property type="term" value="C:plasma membrane"/>
    <property type="evidence" value="ECO:0007669"/>
    <property type="project" value="TreeGrafter"/>
</dbReference>
<proteinExistence type="predicted"/>
<sequence>MGFIARELMAAVWDSNNNSQNPHPMDDAQLQQAHSLTTRTAFDIDLSPVAHSGLIAVSILAVISLLATFGLLSFITYRFIFWQKYYKRNLTNNQYIVLIYNLILADFLQSLSFVLCFHWVSLDSIRTGSAACVLQGLLVQAGDPGSGLFVLTIAAHTFLLVTSGKLVPHRWFTAGVVGVWVFLAILVIIPVASHGVDVFKPSGVWCWIDSKYEDYRLYTHYLWIFLAEFGTVVLYAVMFFQLRRQMAASSILAGSQMDSLKRLRRVVSYMVIYPVAYVVLSLPLAAGRMMSAQGKTPSTAYFCVAGAMMTSSGFVDVLLYTLTRRNLLIYSEVSANRGNYDNMGSQSNSKRKMSRLMSNNKGISTMTTTITSRVDNTGEGGGFRRNRGAPDHETIYSTDSHDNSNQNTSTENIVQKDIELAELGKVYQQTTIEVTSEPAPYHPGDHRNSGNVEDGKSW</sequence>
<feature type="region of interest" description="Disordered" evidence="5">
    <location>
        <begin position="372"/>
        <end position="408"/>
    </location>
</feature>
<keyword evidence="3 6" id="KW-1133">Transmembrane helix</keyword>
<evidence type="ECO:0000256" key="3">
    <source>
        <dbReference type="ARBA" id="ARBA00022989"/>
    </source>
</evidence>
<feature type="region of interest" description="Disordered" evidence="5">
    <location>
        <begin position="434"/>
        <end position="458"/>
    </location>
</feature>
<keyword evidence="2 6" id="KW-0812">Transmembrane</keyword>
<dbReference type="SUPFAM" id="SSF81321">
    <property type="entry name" value="Family A G protein-coupled receptor-like"/>
    <property type="match status" value="1"/>
</dbReference>
<dbReference type="PANTHER" id="PTHR23112">
    <property type="entry name" value="G PROTEIN-COUPLED RECEPTOR 157-RELATED"/>
    <property type="match status" value="1"/>
</dbReference>
<comment type="subcellular location">
    <subcellularLocation>
        <location evidence="1">Membrane</location>
        <topology evidence="1">Multi-pass membrane protein</topology>
    </subcellularLocation>
</comment>
<feature type="transmembrane region" description="Helical" evidence="6">
    <location>
        <begin position="171"/>
        <end position="192"/>
    </location>
</feature>
<dbReference type="Proteomes" id="UP000053095">
    <property type="component" value="Unassembled WGS sequence"/>
</dbReference>
<gene>
    <name evidence="8" type="ORF">TCE0_047f17948</name>
</gene>
<dbReference type="Pfam" id="PF11970">
    <property type="entry name" value="GPR_Gpa2_C"/>
    <property type="match status" value="1"/>
</dbReference>
<accession>A0A0B8MYN6</accession>
<evidence type="ECO:0000313" key="8">
    <source>
        <dbReference type="EMBL" id="GAM43269.1"/>
    </source>
</evidence>
<feature type="transmembrane region" description="Helical" evidence="6">
    <location>
        <begin position="221"/>
        <end position="240"/>
    </location>
</feature>
<dbReference type="InterPro" id="IPR017452">
    <property type="entry name" value="GPCR_Rhodpsn_7TM"/>
</dbReference>
<evidence type="ECO:0000256" key="1">
    <source>
        <dbReference type="ARBA" id="ARBA00004141"/>
    </source>
</evidence>
<feature type="transmembrane region" description="Helical" evidence="6">
    <location>
        <begin position="298"/>
        <end position="322"/>
    </location>
</feature>
<feature type="domain" description="G-protein coupled receptors family 1 profile" evidence="7">
    <location>
        <begin position="72"/>
        <end position="320"/>
    </location>
</feature>
<evidence type="ECO:0000256" key="4">
    <source>
        <dbReference type="ARBA" id="ARBA00023136"/>
    </source>
</evidence>
<dbReference type="GO" id="GO:0004930">
    <property type="term" value="F:G protein-coupled receptor activity"/>
    <property type="evidence" value="ECO:0007669"/>
    <property type="project" value="TreeGrafter"/>
</dbReference>
<feature type="transmembrane region" description="Helical" evidence="6">
    <location>
        <begin position="54"/>
        <end position="77"/>
    </location>
</feature>
<keyword evidence="4 6" id="KW-0472">Membrane</keyword>
<dbReference type="PROSITE" id="PS50262">
    <property type="entry name" value="G_PROTEIN_RECEP_F1_2"/>
    <property type="match status" value="1"/>
</dbReference>
<dbReference type="Gene3D" id="1.20.1070.10">
    <property type="entry name" value="Rhodopsin 7-helix transmembrane proteins"/>
    <property type="match status" value="1"/>
</dbReference>
<organism evidence="8 9">
    <name type="scientific">Talaromyces pinophilus</name>
    <name type="common">Penicillium pinophilum</name>
    <dbReference type="NCBI Taxonomy" id="128442"/>
    <lineage>
        <taxon>Eukaryota</taxon>
        <taxon>Fungi</taxon>
        <taxon>Dikarya</taxon>
        <taxon>Ascomycota</taxon>
        <taxon>Pezizomycotina</taxon>
        <taxon>Eurotiomycetes</taxon>
        <taxon>Eurotiomycetidae</taxon>
        <taxon>Eurotiales</taxon>
        <taxon>Trichocomaceae</taxon>
        <taxon>Talaromyces</taxon>
        <taxon>Talaromyces sect. Talaromyces</taxon>
    </lineage>
</organism>
<dbReference type="GO" id="GO:0007189">
    <property type="term" value="P:adenylate cyclase-activating G protein-coupled receptor signaling pathway"/>
    <property type="evidence" value="ECO:0007669"/>
    <property type="project" value="TreeGrafter"/>
</dbReference>
<keyword evidence="9" id="KW-1185">Reference proteome</keyword>
<dbReference type="CDD" id="cd00637">
    <property type="entry name" value="7tm_classA_rhodopsin-like"/>
    <property type="match status" value="1"/>
</dbReference>
<feature type="transmembrane region" description="Helical" evidence="6">
    <location>
        <begin position="98"/>
        <end position="120"/>
    </location>
</feature>
<protein>
    <recommendedName>
        <fullName evidence="7">G-protein coupled receptors family 1 profile domain-containing protein</fullName>
    </recommendedName>
</protein>
<evidence type="ECO:0000256" key="5">
    <source>
        <dbReference type="SAM" id="MobiDB-lite"/>
    </source>
</evidence>
<feature type="compositionally biased region" description="Basic and acidic residues" evidence="5">
    <location>
        <begin position="388"/>
        <end position="402"/>
    </location>
</feature>
<feature type="transmembrane region" description="Helical" evidence="6">
    <location>
        <begin position="146"/>
        <end position="164"/>
    </location>
</feature>
<evidence type="ECO:0000256" key="6">
    <source>
        <dbReference type="SAM" id="Phobius"/>
    </source>
</evidence>
<dbReference type="EMBL" id="DF933843">
    <property type="protein sequence ID" value="GAM43269.1"/>
    <property type="molecule type" value="Genomic_DNA"/>
</dbReference>
<dbReference type="AlphaFoldDB" id="A0A0B8MYN6"/>
<reference evidence="9" key="1">
    <citation type="journal article" date="2015" name="Genome Announc.">
        <title>Draft genome sequence of Talaromyces cellulolyticus strain Y-94, a source of lignocellulosic biomass-degrading enzymes.</title>
        <authorList>
            <person name="Fujii T."/>
            <person name="Koike H."/>
            <person name="Sawayama S."/>
            <person name="Yano S."/>
            <person name="Inoue H."/>
        </authorList>
    </citation>
    <scope>NUCLEOTIDE SEQUENCE [LARGE SCALE GENOMIC DNA]</scope>
    <source>
        <strain evidence="9">Y-94</strain>
    </source>
</reference>